<dbReference type="Proteomes" id="UP000722336">
    <property type="component" value="Unassembled WGS sequence"/>
</dbReference>
<evidence type="ECO:0000256" key="4">
    <source>
        <dbReference type="ARBA" id="ARBA00023125"/>
    </source>
</evidence>
<protein>
    <submittedName>
        <fullName evidence="10">Response regulator transcription factor</fullName>
    </submittedName>
</protein>
<keyword evidence="3" id="KW-0805">Transcription regulation</keyword>
<organism evidence="10 11">
    <name type="scientific">Pacificimonas pallii</name>
    <dbReference type="NCBI Taxonomy" id="2827236"/>
    <lineage>
        <taxon>Bacteria</taxon>
        <taxon>Pseudomonadati</taxon>
        <taxon>Pseudomonadota</taxon>
        <taxon>Alphaproteobacteria</taxon>
        <taxon>Sphingomonadales</taxon>
        <taxon>Sphingosinicellaceae</taxon>
        <taxon>Pacificimonas</taxon>
    </lineage>
</organism>
<feature type="DNA-binding region" description="OmpR/PhoB-type" evidence="7">
    <location>
        <begin position="154"/>
        <end position="261"/>
    </location>
</feature>
<proteinExistence type="predicted"/>
<keyword evidence="4 7" id="KW-0238">DNA-binding</keyword>
<dbReference type="PANTHER" id="PTHR48111:SF1">
    <property type="entry name" value="TWO-COMPONENT RESPONSE REGULATOR ORR33"/>
    <property type="match status" value="1"/>
</dbReference>
<dbReference type="CDD" id="cd00383">
    <property type="entry name" value="trans_reg_C"/>
    <property type="match status" value="1"/>
</dbReference>
<keyword evidence="1 6" id="KW-0597">Phosphoprotein</keyword>
<comment type="caution">
    <text evidence="10">The sequence shown here is derived from an EMBL/GenBank/DDBJ whole genome shotgun (WGS) entry which is preliminary data.</text>
</comment>
<evidence type="ECO:0000256" key="1">
    <source>
        <dbReference type="ARBA" id="ARBA00022553"/>
    </source>
</evidence>
<dbReference type="PROSITE" id="PS50110">
    <property type="entry name" value="RESPONSE_REGULATORY"/>
    <property type="match status" value="1"/>
</dbReference>
<feature type="modified residue" description="4-aspartylphosphate" evidence="6">
    <location>
        <position position="71"/>
    </location>
</feature>
<dbReference type="Pfam" id="PF00072">
    <property type="entry name" value="Response_reg"/>
    <property type="match status" value="1"/>
</dbReference>
<evidence type="ECO:0000256" key="2">
    <source>
        <dbReference type="ARBA" id="ARBA00023012"/>
    </source>
</evidence>
<evidence type="ECO:0000256" key="7">
    <source>
        <dbReference type="PROSITE-ProRule" id="PRU01091"/>
    </source>
</evidence>
<evidence type="ECO:0000313" key="10">
    <source>
        <dbReference type="EMBL" id="MBV7256881.1"/>
    </source>
</evidence>
<keyword evidence="11" id="KW-1185">Reference proteome</keyword>
<dbReference type="InterPro" id="IPR039420">
    <property type="entry name" value="WalR-like"/>
</dbReference>
<dbReference type="EMBL" id="JAGSPA010000003">
    <property type="protein sequence ID" value="MBV7256881.1"/>
    <property type="molecule type" value="Genomic_DNA"/>
</dbReference>
<dbReference type="SMART" id="SM00448">
    <property type="entry name" value="REC"/>
    <property type="match status" value="1"/>
</dbReference>
<feature type="domain" description="OmpR/PhoB-type" evidence="9">
    <location>
        <begin position="154"/>
        <end position="261"/>
    </location>
</feature>
<accession>A0ABS6SEW8</accession>
<sequence length="265" mass="28786">MTGRDEVQMDERFRALFVDRSALLLEDEPAVAGYLASVLSRNGFTSVDTVASGEDAVRHAGARTYDVLILDRMTAGLDGLGALAQIRAGDGPSRRAPALFLTALGSERHKIEGLAAGSDDYAVKPLSDVELLARVAALLRRFAWAKEAAPAGQDMTISIGSLILDPGKMTAELCGHNLDLTPREHSILQLLARNVGLPVTRTMLWSECWSNYNFMPENAANTIDVHMSRLRKKLDPACDCLPDELCPIIVSVRSQGLMLRNLADD</sequence>
<dbReference type="SMART" id="SM00862">
    <property type="entry name" value="Trans_reg_C"/>
    <property type="match status" value="1"/>
</dbReference>
<dbReference type="PANTHER" id="PTHR48111">
    <property type="entry name" value="REGULATOR OF RPOS"/>
    <property type="match status" value="1"/>
</dbReference>
<evidence type="ECO:0000256" key="5">
    <source>
        <dbReference type="ARBA" id="ARBA00023163"/>
    </source>
</evidence>
<dbReference type="RefSeq" id="WP_218445707.1">
    <property type="nucleotide sequence ID" value="NZ_JAGSPA010000003.1"/>
</dbReference>
<evidence type="ECO:0000259" key="8">
    <source>
        <dbReference type="PROSITE" id="PS50110"/>
    </source>
</evidence>
<keyword evidence="2" id="KW-0902">Two-component regulatory system</keyword>
<dbReference type="Pfam" id="PF00486">
    <property type="entry name" value="Trans_reg_C"/>
    <property type="match status" value="1"/>
</dbReference>
<evidence type="ECO:0000259" key="9">
    <source>
        <dbReference type="PROSITE" id="PS51755"/>
    </source>
</evidence>
<name>A0ABS6SEW8_9SPHN</name>
<evidence type="ECO:0000256" key="6">
    <source>
        <dbReference type="PROSITE-ProRule" id="PRU00169"/>
    </source>
</evidence>
<evidence type="ECO:0000256" key="3">
    <source>
        <dbReference type="ARBA" id="ARBA00023015"/>
    </source>
</evidence>
<dbReference type="InterPro" id="IPR001789">
    <property type="entry name" value="Sig_transdc_resp-reg_receiver"/>
</dbReference>
<reference evidence="10 11" key="1">
    <citation type="submission" date="2021-04" db="EMBL/GenBank/DDBJ databases">
        <authorList>
            <person name="Pira H."/>
            <person name="Risdian C."/>
            <person name="Wink J."/>
        </authorList>
    </citation>
    <scope>NUCLEOTIDE SEQUENCE [LARGE SCALE GENOMIC DNA]</scope>
    <source>
        <strain evidence="10 11">WHA3</strain>
    </source>
</reference>
<gene>
    <name evidence="10" type="ORF">KCG44_08795</name>
</gene>
<evidence type="ECO:0000313" key="11">
    <source>
        <dbReference type="Proteomes" id="UP000722336"/>
    </source>
</evidence>
<dbReference type="PROSITE" id="PS51755">
    <property type="entry name" value="OMPR_PHOB"/>
    <property type="match status" value="1"/>
</dbReference>
<dbReference type="InterPro" id="IPR001867">
    <property type="entry name" value="OmpR/PhoB-type_DNA-bd"/>
</dbReference>
<keyword evidence="5" id="KW-0804">Transcription</keyword>
<feature type="domain" description="Response regulatory" evidence="8">
    <location>
        <begin position="21"/>
        <end position="139"/>
    </location>
</feature>